<gene>
    <name evidence="1" type="ORF">MCYG_05193</name>
</gene>
<sequence>MSCMCICNMQTPSSCNRAKSKQLSILLPLYASIGDGQEEQKGGHQENIRSLPGMSYGTMQDLCGKQKRLILSIHAKKIEGTSTRLPFPQNELAEADRLLCNTKR</sequence>
<dbReference type="Proteomes" id="UP000002035">
    <property type="component" value="Unassembled WGS sequence"/>
</dbReference>
<dbReference type="VEuPathDB" id="FungiDB:MCYG_05193"/>
<accession>C5FR71</accession>
<name>C5FR71_ARTOC</name>
<evidence type="ECO:0000313" key="1">
    <source>
        <dbReference type="EMBL" id="EEQ32374.1"/>
    </source>
</evidence>
<dbReference type="HOGENOM" id="CLU_2249476_0_0_1"/>
<keyword evidence="2" id="KW-1185">Reference proteome</keyword>
<dbReference type="EMBL" id="DS995705">
    <property type="protein sequence ID" value="EEQ32374.1"/>
    <property type="molecule type" value="Genomic_DNA"/>
</dbReference>
<dbReference type="RefSeq" id="XP_002845324.1">
    <property type="nucleotide sequence ID" value="XM_002845278.1"/>
</dbReference>
<reference evidence="2" key="1">
    <citation type="journal article" date="2012" name="MBio">
        <title>Comparative genome analysis of Trichophyton rubrum and related dermatophytes reveals candidate genes involved in infection.</title>
        <authorList>
            <person name="Martinez D.A."/>
            <person name="Oliver B.G."/>
            <person name="Graeser Y."/>
            <person name="Goldberg J.M."/>
            <person name="Li W."/>
            <person name="Martinez-Rossi N.M."/>
            <person name="Monod M."/>
            <person name="Shelest E."/>
            <person name="Barton R.C."/>
            <person name="Birch E."/>
            <person name="Brakhage A.A."/>
            <person name="Chen Z."/>
            <person name="Gurr S.J."/>
            <person name="Heiman D."/>
            <person name="Heitman J."/>
            <person name="Kosti I."/>
            <person name="Rossi A."/>
            <person name="Saif S."/>
            <person name="Samalova M."/>
            <person name="Saunders C.W."/>
            <person name="Shea T."/>
            <person name="Summerbell R.C."/>
            <person name="Xu J."/>
            <person name="Young S."/>
            <person name="Zeng Q."/>
            <person name="Birren B.W."/>
            <person name="Cuomo C.A."/>
            <person name="White T.C."/>
        </authorList>
    </citation>
    <scope>NUCLEOTIDE SEQUENCE [LARGE SCALE GENOMIC DNA]</scope>
    <source>
        <strain evidence="2">ATCC MYA-4605 / CBS 113480</strain>
    </source>
</reference>
<proteinExistence type="predicted"/>
<dbReference type="AlphaFoldDB" id="C5FR71"/>
<evidence type="ECO:0000313" key="2">
    <source>
        <dbReference type="Proteomes" id="UP000002035"/>
    </source>
</evidence>
<organism evidence="1 2">
    <name type="scientific">Arthroderma otae (strain ATCC MYA-4605 / CBS 113480)</name>
    <name type="common">Microsporum canis</name>
    <dbReference type="NCBI Taxonomy" id="554155"/>
    <lineage>
        <taxon>Eukaryota</taxon>
        <taxon>Fungi</taxon>
        <taxon>Dikarya</taxon>
        <taxon>Ascomycota</taxon>
        <taxon>Pezizomycotina</taxon>
        <taxon>Eurotiomycetes</taxon>
        <taxon>Eurotiomycetidae</taxon>
        <taxon>Onygenales</taxon>
        <taxon>Arthrodermataceae</taxon>
        <taxon>Microsporum</taxon>
    </lineage>
</organism>
<dbReference type="GeneID" id="9230280"/>
<protein>
    <submittedName>
        <fullName evidence="1">Uncharacterized protein</fullName>
    </submittedName>
</protein>